<evidence type="ECO:0000256" key="5">
    <source>
        <dbReference type="ARBA" id="ARBA00022833"/>
    </source>
</evidence>
<evidence type="ECO:0000256" key="7">
    <source>
        <dbReference type="PROSITE-ProRule" id="PRU00042"/>
    </source>
</evidence>
<dbReference type="InterPro" id="IPR036236">
    <property type="entry name" value="Znf_C2H2_sf"/>
</dbReference>
<dbReference type="FunFam" id="3.30.160.60:FF:001110">
    <property type="entry name" value="Krueppel factor 13"/>
    <property type="match status" value="1"/>
</dbReference>
<comment type="caution">
    <text evidence="10">The sequence shown here is derived from an EMBL/GenBank/DDBJ whole genome shotgun (WGS) entry which is preliminary data.</text>
</comment>
<dbReference type="PANTHER" id="PTHR23235">
    <property type="entry name" value="KRUEPPEL-LIKE TRANSCRIPTION FACTOR"/>
    <property type="match status" value="1"/>
</dbReference>
<name>A0AA38IKN0_9CUCU</name>
<keyword evidence="4 7" id="KW-0863">Zinc-finger</keyword>
<evidence type="ECO:0000313" key="11">
    <source>
        <dbReference type="Proteomes" id="UP001168821"/>
    </source>
</evidence>
<dbReference type="PROSITE" id="PS50157">
    <property type="entry name" value="ZINC_FINGER_C2H2_2"/>
    <property type="match status" value="3"/>
</dbReference>
<dbReference type="GO" id="GO:0000978">
    <property type="term" value="F:RNA polymerase II cis-regulatory region sequence-specific DNA binding"/>
    <property type="evidence" value="ECO:0007669"/>
    <property type="project" value="TreeGrafter"/>
</dbReference>
<keyword evidence="11" id="KW-1185">Reference proteome</keyword>
<protein>
    <recommendedName>
        <fullName evidence="9">C2H2-type domain-containing protein</fullName>
    </recommendedName>
</protein>
<keyword evidence="2" id="KW-0479">Metal-binding</keyword>
<dbReference type="FunFam" id="3.30.160.60:FF:000125">
    <property type="entry name" value="Putative zinc finger protein 143"/>
    <property type="match status" value="1"/>
</dbReference>
<dbReference type="GO" id="GO:0008270">
    <property type="term" value="F:zinc ion binding"/>
    <property type="evidence" value="ECO:0007669"/>
    <property type="project" value="UniProtKB-KW"/>
</dbReference>
<evidence type="ECO:0000256" key="3">
    <source>
        <dbReference type="ARBA" id="ARBA00022737"/>
    </source>
</evidence>
<dbReference type="GO" id="GO:0005634">
    <property type="term" value="C:nucleus"/>
    <property type="evidence" value="ECO:0007669"/>
    <property type="project" value="UniProtKB-SubCell"/>
</dbReference>
<feature type="compositionally biased region" description="Pro residues" evidence="8">
    <location>
        <begin position="142"/>
        <end position="157"/>
    </location>
</feature>
<feature type="region of interest" description="Disordered" evidence="8">
    <location>
        <begin position="39"/>
        <end position="63"/>
    </location>
</feature>
<dbReference type="Pfam" id="PF00096">
    <property type="entry name" value="zf-C2H2"/>
    <property type="match status" value="2"/>
</dbReference>
<dbReference type="SUPFAM" id="SSF57667">
    <property type="entry name" value="beta-beta-alpha zinc fingers"/>
    <property type="match status" value="2"/>
</dbReference>
<evidence type="ECO:0000256" key="1">
    <source>
        <dbReference type="ARBA" id="ARBA00004123"/>
    </source>
</evidence>
<feature type="compositionally biased region" description="Basic and acidic residues" evidence="8">
    <location>
        <begin position="131"/>
        <end position="141"/>
    </location>
</feature>
<keyword evidence="6" id="KW-0539">Nucleus</keyword>
<organism evidence="10 11">
    <name type="scientific">Zophobas morio</name>
    <dbReference type="NCBI Taxonomy" id="2755281"/>
    <lineage>
        <taxon>Eukaryota</taxon>
        <taxon>Metazoa</taxon>
        <taxon>Ecdysozoa</taxon>
        <taxon>Arthropoda</taxon>
        <taxon>Hexapoda</taxon>
        <taxon>Insecta</taxon>
        <taxon>Pterygota</taxon>
        <taxon>Neoptera</taxon>
        <taxon>Endopterygota</taxon>
        <taxon>Coleoptera</taxon>
        <taxon>Polyphaga</taxon>
        <taxon>Cucujiformia</taxon>
        <taxon>Tenebrionidae</taxon>
        <taxon>Zophobas</taxon>
    </lineage>
</organism>
<evidence type="ECO:0000313" key="10">
    <source>
        <dbReference type="EMBL" id="KAJ3655961.1"/>
    </source>
</evidence>
<dbReference type="SMART" id="SM00355">
    <property type="entry name" value="ZnF_C2H2"/>
    <property type="match status" value="3"/>
</dbReference>
<evidence type="ECO:0000256" key="4">
    <source>
        <dbReference type="ARBA" id="ARBA00022771"/>
    </source>
</evidence>
<reference evidence="10" key="1">
    <citation type="journal article" date="2023" name="G3 (Bethesda)">
        <title>Whole genome assemblies of Zophobas morio and Tenebrio molitor.</title>
        <authorList>
            <person name="Kaur S."/>
            <person name="Stinson S.A."/>
            <person name="diCenzo G.C."/>
        </authorList>
    </citation>
    <scope>NUCLEOTIDE SEQUENCE</scope>
    <source>
        <strain evidence="10">QUZm001</strain>
    </source>
</reference>
<feature type="region of interest" description="Disordered" evidence="8">
    <location>
        <begin position="131"/>
        <end position="157"/>
    </location>
</feature>
<sequence>MMNQEVTHLLSPPSTPPLKNMSDEELTLQEVRTILERKRASPILLTPQPSDSESEEIEYPPKKRFCRNETELARHLLSNTPPPEQPRTFSVIMHANKDGSCTRSPVPVEPIFNIVKSLKFKMGTRKEEIFVNSKDTGKEPPKPPQVAPQSPPQSPPPKIILPAIAPKFPAPHQPHTFFVAADGSTTLIPTQLFLLAPPPTQQPPPPARRRVYECTFKGCNKNYFKSSHLKAHSRKHTGEKPYKCEWQDCGRRFSRSDELSRHKRTHTGEKKFKCSVCQRSFMRSDHLAKHVKRHTKERSGVQTQRINLVPALLRPLQPAPVGVAA</sequence>
<dbReference type="FunFam" id="3.30.160.60:FF:000018">
    <property type="entry name" value="Krueppel-like factor 15"/>
    <property type="match status" value="1"/>
</dbReference>
<proteinExistence type="predicted"/>
<feature type="region of interest" description="Disordered" evidence="8">
    <location>
        <begin position="1"/>
        <end position="23"/>
    </location>
</feature>
<evidence type="ECO:0000256" key="6">
    <source>
        <dbReference type="ARBA" id="ARBA00023242"/>
    </source>
</evidence>
<dbReference type="Proteomes" id="UP001168821">
    <property type="component" value="Unassembled WGS sequence"/>
</dbReference>
<evidence type="ECO:0000256" key="8">
    <source>
        <dbReference type="SAM" id="MobiDB-lite"/>
    </source>
</evidence>
<feature type="domain" description="C2H2-type" evidence="9">
    <location>
        <begin position="272"/>
        <end position="299"/>
    </location>
</feature>
<dbReference type="PANTHER" id="PTHR23235:SF166">
    <property type="entry name" value="DENDRITIC ARBOR REDUCTION PROTEIN 1"/>
    <property type="match status" value="1"/>
</dbReference>
<dbReference type="InterPro" id="IPR013087">
    <property type="entry name" value="Znf_C2H2_type"/>
</dbReference>
<evidence type="ECO:0000256" key="2">
    <source>
        <dbReference type="ARBA" id="ARBA00022723"/>
    </source>
</evidence>
<evidence type="ECO:0000259" key="9">
    <source>
        <dbReference type="PROSITE" id="PS50157"/>
    </source>
</evidence>
<dbReference type="AlphaFoldDB" id="A0AA38IKN0"/>
<dbReference type="Gene3D" id="3.30.160.60">
    <property type="entry name" value="Classic Zinc Finger"/>
    <property type="match status" value="3"/>
</dbReference>
<dbReference type="PROSITE" id="PS00028">
    <property type="entry name" value="ZINC_FINGER_C2H2_1"/>
    <property type="match status" value="3"/>
</dbReference>
<keyword evidence="5" id="KW-0862">Zinc</keyword>
<keyword evidence="3" id="KW-0677">Repeat</keyword>
<feature type="domain" description="C2H2-type" evidence="9">
    <location>
        <begin position="242"/>
        <end position="271"/>
    </location>
</feature>
<dbReference type="EMBL" id="JALNTZ010000004">
    <property type="protein sequence ID" value="KAJ3655961.1"/>
    <property type="molecule type" value="Genomic_DNA"/>
</dbReference>
<feature type="domain" description="C2H2-type" evidence="9">
    <location>
        <begin position="212"/>
        <end position="241"/>
    </location>
</feature>
<dbReference type="GO" id="GO:0000981">
    <property type="term" value="F:DNA-binding transcription factor activity, RNA polymerase II-specific"/>
    <property type="evidence" value="ECO:0007669"/>
    <property type="project" value="TreeGrafter"/>
</dbReference>
<accession>A0AA38IKN0</accession>
<gene>
    <name evidence="10" type="ORF">Zmor_015068</name>
</gene>
<comment type="subcellular location">
    <subcellularLocation>
        <location evidence="1">Nucleus</location>
    </subcellularLocation>
</comment>